<evidence type="ECO:0000259" key="12">
    <source>
        <dbReference type="PROSITE" id="PS50142"/>
    </source>
</evidence>
<feature type="binding site" evidence="9">
    <location>
        <position position="161"/>
    </location>
    <ligand>
        <name>Mg(2+)</name>
        <dbReference type="ChEBI" id="CHEBI:18420"/>
    </ligand>
</feature>
<dbReference type="HAMAP" id="MF_00104">
    <property type="entry name" value="RNase_III"/>
    <property type="match status" value="1"/>
</dbReference>
<evidence type="ECO:0000256" key="9">
    <source>
        <dbReference type="HAMAP-Rule" id="MF_00104"/>
    </source>
</evidence>
<evidence type="ECO:0000313" key="13">
    <source>
        <dbReference type="EMBL" id="EKP93706.1"/>
    </source>
</evidence>
<dbReference type="GO" id="GO:0006364">
    <property type="term" value="P:rRNA processing"/>
    <property type="evidence" value="ECO:0007669"/>
    <property type="project" value="UniProtKB-UniRule"/>
</dbReference>
<comment type="subunit">
    <text evidence="9">Homodimer.</text>
</comment>
<dbReference type="InterPro" id="IPR014720">
    <property type="entry name" value="dsRBD_dom"/>
</dbReference>
<dbReference type="GO" id="GO:0004525">
    <property type="term" value="F:ribonuclease III activity"/>
    <property type="evidence" value="ECO:0007669"/>
    <property type="project" value="UniProtKB-UniRule"/>
</dbReference>
<dbReference type="NCBIfam" id="TIGR02191">
    <property type="entry name" value="RNaseIII"/>
    <property type="match status" value="1"/>
</dbReference>
<evidence type="ECO:0000259" key="11">
    <source>
        <dbReference type="PROSITE" id="PS50137"/>
    </source>
</evidence>
<evidence type="ECO:0000256" key="5">
    <source>
        <dbReference type="ARBA" id="ARBA00022722"/>
    </source>
</evidence>
<gene>
    <name evidence="9" type="primary">rnc</name>
    <name evidence="13" type="ORF">ThesuDRAFT_00303</name>
</gene>
<keyword evidence="14" id="KW-1185">Reference proteome</keyword>
<dbReference type="PANTHER" id="PTHR11207:SF0">
    <property type="entry name" value="RIBONUCLEASE 3"/>
    <property type="match status" value="1"/>
</dbReference>
<dbReference type="HOGENOM" id="CLU_000907_1_3_9"/>
<dbReference type="InterPro" id="IPR036389">
    <property type="entry name" value="RNase_III_sf"/>
</dbReference>
<feature type="active site" evidence="9">
    <location>
        <position position="161"/>
    </location>
</feature>
<feature type="binding site" evidence="9">
    <location>
        <position position="85"/>
    </location>
    <ligand>
        <name>Mg(2+)</name>
        <dbReference type="ChEBI" id="CHEBI:18420"/>
    </ligand>
</feature>
<dbReference type="SUPFAM" id="SSF54768">
    <property type="entry name" value="dsRNA-binding domain-like"/>
    <property type="match status" value="1"/>
</dbReference>
<dbReference type="SUPFAM" id="SSF69065">
    <property type="entry name" value="RNase III domain-like"/>
    <property type="match status" value="1"/>
</dbReference>
<dbReference type="GO" id="GO:0019843">
    <property type="term" value="F:rRNA binding"/>
    <property type="evidence" value="ECO:0007669"/>
    <property type="project" value="UniProtKB-KW"/>
</dbReference>
<keyword evidence="6 9" id="KW-0255">Endonuclease</keyword>
<dbReference type="FunFam" id="1.10.1520.10:FF:000001">
    <property type="entry name" value="Ribonuclease 3"/>
    <property type="match status" value="1"/>
</dbReference>
<dbReference type="GO" id="GO:0003725">
    <property type="term" value="F:double-stranded RNA binding"/>
    <property type="evidence" value="ECO:0007669"/>
    <property type="project" value="TreeGrafter"/>
</dbReference>
<dbReference type="GO" id="GO:0006397">
    <property type="term" value="P:mRNA processing"/>
    <property type="evidence" value="ECO:0007669"/>
    <property type="project" value="UniProtKB-UniRule"/>
</dbReference>
<comment type="similarity">
    <text evidence="2">Belongs to the ribonuclease III family.</text>
</comment>
<sequence length="284" mass="29905">MNPAGPALAGEPFPGGGQAPPAGAARADDRETRFPRAGDPGWVEAVAALTGVAPARPEPFLEALTHASYRSEHPDTAGPDNERLEFLGDAVLNLCVTDYIFRTYPQRPEGELSKLRAAVVRAETLAATAQRLGLGELLRLGRGEEATGGRQRPSVLADAYEAMVAAVYLQEGLEGARAFILRTLGDDIRRLAESSGACDDPKTALQELSRRLGLGEPTYRVVGAAGPEHDPRYTVEVRVGGRPLAQAVGRSKKVAEREAARMALAGLEEPAGPGAAAPEREGTA</sequence>
<dbReference type="EMBL" id="AENY02000005">
    <property type="protein sequence ID" value="EKP93706.1"/>
    <property type="molecule type" value="Genomic_DNA"/>
</dbReference>
<dbReference type="GO" id="GO:0046872">
    <property type="term" value="F:metal ion binding"/>
    <property type="evidence" value="ECO:0007669"/>
    <property type="project" value="UniProtKB-KW"/>
</dbReference>
<comment type="cofactor">
    <cofactor evidence="9">
        <name>Mg(2+)</name>
        <dbReference type="ChEBI" id="CHEBI:18420"/>
    </cofactor>
</comment>
<dbReference type="GO" id="GO:0010468">
    <property type="term" value="P:regulation of gene expression"/>
    <property type="evidence" value="ECO:0007669"/>
    <property type="project" value="TreeGrafter"/>
</dbReference>
<keyword evidence="9" id="KW-0819">tRNA processing</keyword>
<dbReference type="AlphaFoldDB" id="K6QBH6"/>
<dbReference type="Gene3D" id="3.30.160.20">
    <property type="match status" value="1"/>
</dbReference>
<dbReference type="STRING" id="867903.ThesuDRAFT_00303"/>
<keyword evidence="8 9" id="KW-0694">RNA-binding</keyword>
<dbReference type="Proteomes" id="UP000005710">
    <property type="component" value="Unassembled WGS sequence"/>
</dbReference>
<dbReference type="EC" id="3.1.26.3" evidence="9"/>
<comment type="catalytic activity">
    <reaction evidence="1 9">
        <text>Endonucleolytic cleavage to 5'-phosphomonoester.</text>
        <dbReference type="EC" id="3.1.26.3"/>
    </reaction>
</comment>
<accession>K6QBH6</accession>
<evidence type="ECO:0000256" key="8">
    <source>
        <dbReference type="ARBA" id="ARBA00022884"/>
    </source>
</evidence>
<keyword evidence="7 9" id="KW-0378">Hydrolase</keyword>
<evidence type="ECO:0000256" key="4">
    <source>
        <dbReference type="ARBA" id="ARBA00022664"/>
    </source>
</evidence>
<feature type="region of interest" description="Disordered" evidence="10">
    <location>
        <begin position="264"/>
        <end position="284"/>
    </location>
</feature>
<dbReference type="CDD" id="cd10845">
    <property type="entry name" value="DSRM_RNAse_III_family"/>
    <property type="match status" value="1"/>
</dbReference>
<evidence type="ECO:0000256" key="10">
    <source>
        <dbReference type="SAM" id="MobiDB-lite"/>
    </source>
</evidence>
<dbReference type="SMART" id="SM00535">
    <property type="entry name" value="RIBOc"/>
    <property type="match status" value="1"/>
</dbReference>
<organism evidence="13 14">
    <name type="scientific">Thermaerobacter subterraneus DSM 13965</name>
    <dbReference type="NCBI Taxonomy" id="867903"/>
    <lineage>
        <taxon>Bacteria</taxon>
        <taxon>Bacillati</taxon>
        <taxon>Bacillota</taxon>
        <taxon>Clostridia</taxon>
        <taxon>Eubacteriales</taxon>
        <taxon>Clostridiales Family XVII. Incertae Sedis</taxon>
        <taxon>Thermaerobacter</taxon>
    </lineage>
</organism>
<keyword evidence="5 9" id="KW-0540">Nuclease</keyword>
<dbReference type="PROSITE" id="PS50142">
    <property type="entry name" value="RNASE_3_2"/>
    <property type="match status" value="1"/>
</dbReference>
<evidence type="ECO:0000256" key="7">
    <source>
        <dbReference type="ARBA" id="ARBA00022801"/>
    </source>
</evidence>
<feature type="domain" description="RNase III" evidence="12">
    <location>
        <begin position="43"/>
        <end position="172"/>
    </location>
</feature>
<proteinExistence type="inferred from homology"/>
<dbReference type="GO" id="GO:0005737">
    <property type="term" value="C:cytoplasm"/>
    <property type="evidence" value="ECO:0007669"/>
    <property type="project" value="UniProtKB-SubCell"/>
</dbReference>
<evidence type="ECO:0000313" key="14">
    <source>
        <dbReference type="Proteomes" id="UP000005710"/>
    </source>
</evidence>
<keyword evidence="9" id="KW-0460">Magnesium</keyword>
<dbReference type="CDD" id="cd00593">
    <property type="entry name" value="RIBOc"/>
    <property type="match status" value="1"/>
</dbReference>
<dbReference type="SMART" id="SM00358">
    <property type="entry name" value="DSRM"/>
    <property type="match status" value="1"/>
</dbReference>
<keyword evidence="9" id="KW-0699">rRNA-binding</keyword>
<feature type="active site" evidence="9">
    <location>
        <position position="89"/>
    </location>
</feature>
<dbReference type="PROSITE" id="PS00517">
    <property type="entry name" value="RNASE_3_1"/>
    <property type="match status" value="1"/>
</dbReference>
<evidence type="ECO:0000256" key="6">
    <source>
        <dbReference type="ARBA" id="ARBA00022759"/>
    </source>
</evidence>
<evidence type="ECO:0000256" key="1">
    <source>
        <dbReference type="ARBA" id="ARBA00000109"/>
    </source>
</evidence>
<feature type="compositionally biased region" description="Low complexity" evidence="10">
    <location>
        <begin position="264"/>
        <end position="277"/>
    </location>
</feature>
<dbReference type="PROSITE" id="PS50137">
    <property type="entry name" value="DS_RBD"/>
    <property type="match status" value="1"/>
</dbReference>
<dbReference type="PANTHER" id="PTHR11207">
    <property type="entry name" value="RIBONUCLEASE III"/>
    <property type="match status" value="1"/>
</dbReference>
<comment type="subcellular location">
    <subcellularLocation>
        <location evidence="9">Cytoplasm</location>
    </subcellularLocation>
</comment>
<feature type="region of interest" description="Disordered" evidence="10">
    <location>
        <begin position="1"/>
        <end position="39"/>
    </location>
</feature>
<keyword evidence="9" id="KW-0479">Metal-binding</keyword>
<dbReference type="Gene3D" id="1.10.1520.10">
    <property type="entry name" value="Ribonuclease III domain"/>
    <property type="match status" value="1"/>
</dbReference>
<evidence type="ECO:0000256" key="2">
    <source>
        <dbReference type="ARBA" id="ARBA00010183"/>
    </source>
</evidence>
<dbReference type="Pfam" id="PF14622">
    <property type="entry name" value="Ribonucleas_3_3"/>
    <property type="match status" value="1"/>
</dbReference>
<reference evidence="13" key="1">
    <citation type="submission" date="2010-10" db="EMBL/GenBank/DDBJ databases">
        <authorList>
            <consortium name="US DOE Joint Genome Institute (JGI-PGF)"/>
            <person name="Lucas S."/>
            <person name="Copeland A."/>
            <person name="Lapidus A."/>
            <person name="Bruce D."/>
            <person name="Goodwin L."/>
            <person name="Pitluck S."/>
            <person name="Kyrpides N."/>
            <person name="Mavromatis K."/>
            <person name="Detter J.C."/>
            <person name="Han C."/>
            <person name="Land M."/>
            <person name="Hauser L."/>
            <person name="Markowitz V."/>
            <person name="Cheng J.-F."/>
            <person name="Hugenholtz P."/>
            <person name="Woyke T."/>
            <person name="Wu D."/>
            <person name="Pukall R."/>
            <person name="Wahrenburg C."/>
            <person name="Brambilla E."/>
            <person name="Klenk H.-P."/>
            <person name="Eisen J.A."/>
        </authorList>
    </citation>
    <scope>NUCLEOTIDE SEQUENCE [LARGE SCALE GENOMIC DNA]</scope>
    <source>
        <strain evidence="13">DSM 13965</strain>
    </source>
</reference>
<dbReference type="eggNOG" id="COG0571">
    <property type="taxonomic scope" value="Bacteria"/>
</dbReference>
<keyword evidence="3 9" id="KW-0698">rRNA processing</keyword>
<reference evidence="13" key="2">
    <citation type="submission" date="2012-10" db="EMBL/GenBank/DDBJ databases">
        <title>Improved high-quality draft of Thermaerobacter subterraneus C21, DSM 13965.</title>
        <authorList>
            <consortium name="DOE Joint Genome Institute"/>
            <person name="Eisen J."/>
            <person name="Huntemann M."/>
            <person name="Wei C.-L."/>
            <person name="Han J."/>
            <person name="Detter J.C."/>
            <person name="Han C."/>
            <person name="Tapia R."/>
            <person name="Chen A."/>
            <person name="Kyrpides N."/>
            <person name="Mavromatis K."/>
            <person name="Markowitz V."/>
            <person name="Szeto E."/>
            <person name="Ivanova N."/>
            <person name="Mikhailova N."/>
            <person name="Ovchinnikova G."/>
            <person name="Pagani I."/>
            <person name="Pati A."/>
            <person name="Goodwin L."/>
            <person name="Nordberg H.P."/>
            <person name="Cantor M.N."/>
            <person name="Hua S.X."/>
            <person name="Woyke T."/>
            <person name="Eisen J."/>
            <person name="Klenk H.-P."/>
        </authorList>
    </citation>
    <scope>NUCLEOTIDE SEQUENCE [LARGE SCALE GENOMIC DNA]</scope>
    <source>
        <strain evidence="13">DSM 13965</strain>
    </source>
</reference>
<protein>
    <recommendedName>
        <fullName evidence="9">Ribonuclease 3</fullName>
        <ecNumber evidence="9">3.1.26.3</ecNumber>
    </recommendedName>
    <alternativeName>
        <fullName evidence="9">Ribonuclease III</fullName>
        <shortName evidence="9">RNase III</shortName>
    </alternativeName>
</protein>
<keyword evidence="9" id="KW-0963">Cytoplasm</keyword>
<dbReference type="Pfam" id="PF00035">
    <property type="entry name" value="dsrm"/>
    <property type="match status" value="1"/>
</dbReference>
<comment type="function">
    <text evidence="9">Digests double-stranded RNA. Involved in the processing of primary rRNA transcript to yield the immediate precursors to the large and small rRNAs (23S and 16S). Processes some mRNAs, and tRNAs when they are encoded in the rRNA operon. Processes pre-crRNA and tracrRNA of type II CRISPR loci if present in the organism.</text>
</comment>
<name>K6QBH6_9FIRM</name>
<dbReference type="InterPro" id="IPR011907">
    <property type="entry name" value="RNase_III"/>
</dbReference>
<keyword evidence="4 9" id="KW-0507">mRNA processing</keyword>
<dbReference type="GO" id="GO:0008033">
    <property type="term" value="P:tRNA processing"/>
    <property type="evidence" value="ECO:0007669"/>
    <property type="project" value="UniProtKB-KW"/>
</dbReference>
<feature type="compositionally biased region" description="Basic and acidic residues" evidence="10">
    <location>
        <begin position="26"/>
        <end position="36"/>
    </location>
</feature>
<feature type="domain" description="DRBM" evidence="11">
    <location>
        <begin position="200"/>
        <end position="269"/>
    </location>
</feature>
<feature type="binding site" evidence="9">
    <location>
        <position position="158"/>
    </location>
    <ligand>
        <name>Mg(2+)</name>
        <dbReference type="ChEBI" id="CHEBI:18420"/>
    </ligand>
</feature>
<dbReference type="InterPro" id="IPR000999">
    <property type="entry name" value="RNase_III_dom"/>
</dbReference>
<evidence type="ECO:0000256" key="3">
    <source>
        <dbReference type="ARBA" id="ARBA00022552"/>
    </source>
</evidence>
<comment type="caution">
    <text evidence="13">The sequence shown here is derived from an EMBL/GenBank/DDBJ whole genome shotgun (WGS) entry which is preliminary data.</text>
</comment>